<protein>
    <submittedName>
        <fullName evidence="5">TetR family transcriptional regulator</fullName>
    </submittedName>
</protein>
<evidence type="ECO:0000313" key="5">
    <source>
        <dbReference type="EMBL" id="GGL29614.1"/>
    </source>
</evidence>
<name>A0A917VXJ0_9NOCA</name>
<reference evidence="5" key="2">
    <citation type="submission" date="2020-09" db="EMBL/GenBank/DDBJ databases">
        <authorList>
            <person name="Sun Q."/>
            <person name="Zhou Y."/>
        </authorList>
    </citation>
    <scope>NUCLEOTIDE SEQUENCE</scope>
    <source>
        <strain evidence="5">CGMCC 4.3508</strain>
    </source>
</reference>
<feature type="compositionally biased region" description="Pro residues" evidence="3">
    <location>
        <begin position="243"/>
        <end position="252"/>
    </location>
</feature>
<dbReference type="InterPro" id="IPR009057">
    <property type="entry name" value="Homeodomain-like_sf"/>
</dbReference>
<dbReference type="Gene3D" id="1.10.357.10">
    <property type="entry name" value="Tetracycline Repressor, domain 2"/>
    <property type="match status" value="1"/>
</dbReference>
<organism evidence="5 6">
    <name type="scientific">Nocardia jinanensis</name>
    <dbReference type="NCBI Taxonomy" id="382504"/>
    <lineage>
        <taxon>Bacteria</taxon>
        <taxon>Bacillati</taxon>
        <taxon>Actinomycetota</taxon>
        <taxon>Actinomycetes</taxon>
        <taxon>Mycobacteriales</taxon>
        <taxon>Nocardiaceae</taxon>
        <taxon>Nocardia</taxon>
    </lineage>
</organism>
<dbReference type="PROSITE" id="PS50977">
    <property type="entry name" value="HTH_TETR_2"/>
    <property type="match status" value="1"/>
</dbReference>
<dbReference type="InterPro" id="IPR001647">
    <property type="entry name" value="HTH_TetR"/>
</dbReference>
<evidence type="ECO:0000256" key="3">
    <source>
        <dbReference type="SAM" id="MobiDB-lite"/>
    </source>
</evidence>
<dbReference type="Pfam" id="PF00440">
    <property type="entry name" value="TetR_N"/>
    <property type="match status" value="1"/>
</dbReference>
<dbReference type="InterPro" id="IPR041484">
    <property type="entry name" value="TetR_C_25"/>
</dbReference>
<sequence>MRSSDDLNTRARIRDAALVLFGEEGFGVGVRAIAAAAGVSPGLVNHHFGSKEGLRRECDDHVRAVIRESKMSYMNRPSPGNTLQQLAEIEEFAPFIAYIMRSFQAGGDLAASLFEHMVEDVEQYLEAGVASGALRRPRDLKAMARYLATTNGGGMLLFIQMHAGPSGAVDYRQALREYGDQMLLPAVEVMTEGLLPDSTMLETLLADAASRAGGATGTEARPQSDTPDATSGDAAGSPEASIPHPPETPLPAPTAGNAN</sequence>
<dbReference type="PANTHER" id="PTHR30055">
    <property type="entry name" value="HTH-TYPE TRANSCRIPTIONAL REGULATOR RUTR"/>
    <property type="match status" value="1"/>
</dbReference>
<dbReference type="PRINTS" id="PR00455">
    <property type="entry name" value="HTHTETR"/>
</dbReference>
<dbReference type="SUPFAM" id="SSF46689">
    <property type="entry name" value="Homeodomain-like"/>
    <property type="match status" value="1"/>
</dbReference>
<dbReference type="SUPFAM" id="SSF48498">
    <property type="entry name" value="Tetracyclin repressor-like, C-terminal domain"/>
    <property type="match status" value="1"/>
</dbReference>
<dbReference type="Proteomes" id="UP000638263">
    <property type="component" value="Unassembled WGS sequence"/>
</dbReference>
<feature type="region of interest" description="Disordered" evidence="3">
    <location>
        <begin position="211"/>
        <end position="259"/>
    </location>
</feature>
<dbReference type="GO" id="GO:0003700">
    <property type="term" value="F:DNA-binding transcription factor activity"/>
    <property type="evidence" value="ECO:0007669"/>
    <property type="project" value="TreeGrafter"/>
</dbReference>
<comment type="caution">
    <text evidence="5">The sequence shown here is derived from an EMBL/GenBank/DDBJ whole genome shotgun (WGS) entry which is preliminary data.</text>
</comment>
<dbReference type="InterPro" id="IPR036271">
    <property type="entry name" value="Tet_transcr_reg_TetR-rel_C_sf"/>
</dbReference>
<keyword evidence="6" id="KW-1185">Reference proteome</keyword>
<evidence type="ECO:0000313" key="6">
    <source>
        <dbReference type="Proteomes" id="UP000638263"/>
    </source>
</evidence>
<evidence type="ECO:0000256" key="2">
    <source>
        <dbReference type="PROSITE-ProRule" id="PRU00335"/>
    </source>
</evidence>
<evidence type="ECO:0000259" key="4">
    <source>
        <dbReference type="PROSITE" id="PS50977"/>
    </source>
</evidence>
<keyword evidence="1 2" id="KW-0238">DNA-binding</keyword>
<gene>
    <name evidence="5" type="ORF">GCM10011588_50510</name>
</gene>
<dbReference type="PANTHER" id="PTHR30055:SF146">
    <property type="entry name" value="HTH-TYPE TRANSCRIPTIONAL DUAL REGULATOR CECR"/>
    <property type="match status" value="1"/>
</dbReference>
<dbReference type="RefSeq" id="WP_063916363.1">
    <property type="nucleotide sequence ID" value="NZ_BMMH01000012.1"/>
</dbReference>
<accession>A0A917VXJ0</accession>
<feature type="domain" description="HTH tetR-type" evidence="4">
    <location>
        <begin position="7"/>
        <end position="66"/>
    </location>
</feature>
<dbReference type="Pfam" id="PF17933">
    <property type="entry name" value="TetR_C_25"/>
    <property type="match status" value="1"/>
</dbReference>
<dbReference type="EMBL" id="BMMH01000012">
    <property type="protein sequence ID" value="GGL29614.1"/>
    <property type="molecule type" value="Genomic_DNA"/>
</dbReference>
<proteinExistence type="predicted"/>
<reference evidence="5" key="1">
    <citation type="journal article" date="2014" name="Int. J. Syst. Evol. Microbiol.">
        <title>Complete genome sequence of Corynebacterium casei LMG S-19264T (=DSM 44701T), isolated from a smear-ripened cheese.</title>
        <authorList>
            <consortium name="US DOE Joint Genome Institute (JGI-PGF)"/>
            <person name="Walter F."/>
            <person name="Albersmeier A."/>
            <person name="Kalinowski J."/>
            <person name="Ruckert C."/>
        </authorList>
    </citation>
    <scope>NUCLEOTIDE SEQUENCE</scope>
    <source>
        <strain evidence="5">CGMCC 4.3508</strain>
    </source>
</reference>
<evidence type="ECO:0000256" key="1">
    <source>
        <dbReference type="ARBA" id="ARBA00023125"/>
    </source>
</evidence>
<feature type="DNA-binding region" description="H-T-H motif" evidence="2">
    <location>
        <begin position="29"/>
        <end position="48"/>
    </location>
</feature>
<dbReference type="AlphaFoldDB" id="A0A917VXJ0"/>
<dbReference type="GO" id="GO:0000976">
    <property type="term" value="F:transcription cis-regulatory region binding"/>
    <property type="evidence" value="ECO:0007669"/>
    <property type="project" value="TreeGrafter"/>
</dbReference>
<dbReference type="InterPro" id="IPR050109">
    <property type="entry name" value="HTH-type_TetR-like_transc_reg"/>
</dbReference>